<evidence type="ECO:0000256" key="1">
    <source>
        <dbReference type="SAM" id="MobiDB-lite"/>
    </source>
</evidence>
<feature type="compositionally biased region" description="Low complexity" evidence="1">
    <location>
        <begin position="50"/>
        <end position="62"/>
    </location>
</feature>
<evidence type="ECO:0000313" key="2">
    <source>
        <dbReference type="EMBL" id="SFR11765.1"/>
    </source>
</evidence>
<name>A0A1I6E243_9PSEU</name>
<gene>
    <name evidence="2" type="ORF">SAMN04488564_103651</name>
</gene>
<reference evidence="3" key="1">
    <citation type="submission" date="2016-10" db="EMBL/GenBank/DDBJ databases">
        <authorList>
            <person name="Varghese N."/>
            <person name="Submissions S."/>
        </authorList>
    </citation>
    <scope>NUCLEOTIDE SEQUENCE [LARGE SCALE GENOMIC DNA]</scope>
    <source>
        <strain evidence="3">DSM 44232</strain>
    </source>
</reference>
<keyword evidence="3" id="KW-1185">Reference proteome</keyword>
<sequence>MTLASPTVVLDQIGGPELFMHGLDHKVYRLSVRDGRWQPWAEIASPQLMRGSASASRSGDGSPQVLFEGPNGQIFRSVRGSGGLTSATQRGVRLERAAAGLNPAVCRNRSR</sequence>
<dbReference type="EMBL" id="FOYL01000003">
    <property type="protein sequence ID" value="SFR11765.1"/>
    <property type="molecule type" value="Genomic_DNA"/>
</dbReference>
<accession>A0A1I6E243</accession>
<dbReference type="AlphaFoldDB" id="A0A1I6E243"/>
<evidence type="ECO:0000313" key="3">
    <source>
        <dbReference type="Proteomes" id="UP000198583"/>
    </source>
</evidence>
<organism evidence="2 3">
    <name type="scientific">Lentzea waywayandensis</name>
    <dbReference type="NCBI Taxonomy" id="84724"/>
    <lineage>
        <taxon>Bacteria</taxon>
        <taxon>Bacillati</taxon>
        <taxon>Actinomycetota</taxon>
        <taxon>Actinomycetes</taxon>
        <taxon>Pseudonocardiales</taxon>
        <taxon>Pseudonocardiaceae</taxon>
        <taxon>Lentzea</taxon>
    </lineage>
</organism>
<dbReference type="SUPFAM" id="SSF89372">
    <property type="entry name" value="Fucose-specific lectin"/>
    <property type="match status" value="1"/>
</dbReference>
<proteinExistence type="predicted"/>
<feature type="region of interest" description="Disordered" evidence="1">
    <location>
        <begin position="48"/>
        <end position="71"/>
    </location>
</feature>
<dbReference type="Proteomes" id="UP000198583">
    <property type="component" value="Unassembled WGS sequence"/>
</dbReference>
<protein>
    <submittedName>
        <fullName evidence="2">Uncharacterized protein</fullName>
    </submittedName>
</protein>
<dbReference type="RefSeq" id="WP_143138637.1">
    <property type="nucleotide sequence ID" value="NZ_FOYL01000003.1"/>
</dbReference>
<dbReference type="STRING" id="84724.SAMN04488564_103651"/>